<dbReference type="Proteomes" id="UP001431776">
    <property type="component" value="Unassembled WGS sequence"/>
</dbReference>
<reference evidence="3" key="1">
    <citation type="submission" date="2023-05" db="EMBL/GenBank/DDBJ databases">
        <title>Anaerotaeda fermentans gen. nov., sp. nov., a novel anaerobic planctomycete of the new family within the order Sedimentisphaerales isolated from Taman Peninsula, Russia.</title>
        <authorList>
            <person name="Khomyakova M.A."/>
            <person name="Merkel A.Y."/>
            <person name="Slobodkin A.I."/>
        </authorList>
    </citation>
    <scope>NUCLEOTIDE SEQUENCE</scope>
    <source>
        <strain evidence="3">M17dextr</strain>
    </source>
</reference>
<proteinExistence type="predicted"/>
<gene>
    <name evidence="3" type="ORF">QJ522_04745</name>
</gene>
<dbReference type="InterPro" id="IPR001387">
    <property type="entry name" value="Cro/C1-type_HTH"/>
</dbReference>
<dbReference type="InterPro" id="IPR013096">
    <property type="entry name" value="Cupin_2"/>
</dbReference>
<evidence type="ECO:0000313" key="4">
    <source>
        <dbReference type="Proteomes" id="UP001431776"/>
    </source>
</evidence>
<dbReference type="GO" id="GO:0005829">
    <property type="term" value="C:cytosol"/>
    <property type="evidence" value="ECO:0007669"/>
    <property type="project" value="TreeGrafter"/>
</dbReference>
<dbReference type="SUPFAM" id="SSF51182">
    <property type="entry name" value="RmlC-like cupins"/>
    <property type="match status" value="1"/>
</dbReference>
<dbReference type="InterPro" id="IPR011051">
    <property type="entry name" value="RmlC_Cupin_sf"/>
</dbReference>
<dbReference type="GO" id="GO:0003700">
    <property type="term" value="F:DNA-binding transcription factor activity"/>
    <property type="evidence" value="ECO:0007669"/>
    <property type="project" value="TreeGrafter"/>
</dbReference>
<evidence type="ECO:0000313" key="3">
    <source>
        <dbReference type="EMBL" id="MDI6448341.1"/>
    </source>
</evidence>
<dbReference type="InterPro" id="IPR014710">
    <property type="entry name" value="RmlC-like_jellyroll"/>
</dbReference>
<protein>
    <submittedName>
        <fullName evidence="3">XRE family transcriptional regulator</fullName>
    </submittedName>
</protein>
<feature type="domain" description="HTH cro/C1-type" evidence="2">
    <location>
        <begin position="10"/>
        <end position="64"/>
    </location>
</feature>
<dbReference type="PANTHER" id="PTHR46797:SF1">
    <property type="entry name" value="METHYLPHOSPHONATE SYNTHASE"/>
    <property type="match status" value="1"/>
</dbReference>
<dbReference type="InterPro" id="IPR010982">
    <property type="entry name" value="Lambda_DNA-bd_dom_sf"/>
</dbReference>
<dbReference type="InterPro" id="IPR050807">
    <property type="entry name" value="TransReg_Diox_bact_type"/>
</dbReference>
<sequence length="198" mass="22564">MNSAYDFRIIRVLRRRLNLTLQALAGRSGLTYPTVESVETNKTLPSLKTLDALAGALQISTSDLIGLAERRFVQRRTAKEEPRGHLSGKDKGLEKCRVARYDKGKLIRVIAEEGDHVHVMGLHEDVQEFCYVLSGRVELRIEDKTYRMGPDDTIFFDGLLDHSYTQLETGEYVTVHIPKDLRVFEKLLETKPEDESES</sequence>
<dbReference type="Gene3D" id="2.60.120.10">
    <property type="entry name" value="Jelly Rolls"/>
    <property type="match status" value="1"/>
</dbReference>
<dbReference type="Pfam" id="PF01381">
    <property type="entry name" value="HTH_3"/>
    <property type="match status" value="1"/>
</dbReference>
<keyword evidence="1" id="KW-0238">DNA-binding</keyword>
<comment type="caution">
    <text evidence="3">The sequence shown here is derived from an EMBL/GenBank/DDBJ whole genome shotgun (WGS) entry which is preliminary data.</text>
</comment>
<dbReference type="SUPFAM" id="SSF47413">
    <property type="entry name" value="lambda repressor-like DNA-binding domains"/>
    <property type="match status" value="1"/>
</dbReference>
<evidence type="ECO:0000256" key="1">
    <source>
        <dbReference type="ARBA" id="ARBA00023125"/>
    </source>
</evidence>
<dbReference type="Pfam" id="PF07883">
    <property type="entry name" value="Cupin_2"/>
    <property type="match status" value="1"/>
</dbReference>
<dbReference type="GO" id="GO:0003677">
    <property type="term" value="F:DNA binding"/>
    <property type="evidence" value="ECO:0007669"/>
    <property type="project" value="UniProtKB-KW"/>
</dbReference>
<dbReference type="PANTHER" id="PTHR46797">
    <property type="entry name" value="HTH-TYPE TRANSCRIPTIONAL REGULATOR"/>
    <property type="match status" value="1"/>
</dbReference>
<accession>A0AAW6TRL1</accession>
<dbReference type="PROSITE" id="PS50943">
    <property type="entry name" value="HTH_CROC1"/>
    <property type="match status" value="1"/>
</dbReference>
<dbReference type="CDD" id="cd00093">
    <property type="entry name" value="HTH_XRE"/>
    <property type="match status" value="1"/>
</dbReference>
<dbReference type="RefSeq" id="WP_349243747.1">
    <property type="nucleotide sequence ID" value="NZ_JASCXX010000004.1"/>
</dbReference>
<keyword evidence="4" id="KW-1185">Reference proteome</keyword>
<dbReference type="EMBL" id="JASCXX010000004">
    <property type="protein sequence ID" value="MDI6448341.1"/>
    <property type="molecule type" value="Genomic_DNA"/>
</dbReference>
<dbReference type="SMART" id="SM00530">
    <property type="entry name" value="HTH_XRE"/>
    <property type="match status" value="1"/>
</dbReference>
<evidence type="ECO:0000259" key="2">
    <source>
        <dbReference type="PROSITE" id="PS50943"/>
    </source>
</evidence>
<dbReference type="Gene3D" id="1.10.260.40">
    <property type="entry name" value="lambda repressor-like DNA-binding domains"/>
    <property type="match status" value="1"/>
</dbReference>
<name>A0AAW6TRL1_9BACT</name>
<organism evidence="3 4">
    <name type="scientific">Anaerobaca lacustris</name>
    <dbReference type="NCBI Taxonomy" id="3044600"/>
    <lineage>
        <taxon>Bacteria</taxon>
        <taxon>Pseudomonadati</taxon>
        <taxon>Planctomycetota</taxon>
        <taxon>Phycisphaerae</taxon>
        <taxon>Sedimentisphaerales</taxon>
        <taxon>Anaerobacaceae</taxon>
        <taxon>Anaerobaca</taxon>
    </lineage>
</organism>
<dbReference type="AlphaFoldDB" id="A0AAW6TRL1"/>
<dbReference type="CDD" id="cd02209">
    <property type="entry name" value="cupin_XRE_C"/>
    <property type="match status" value="1"/>
</dbReference>